<dbReference type="SUPFAM" id="SSF51604">
    <property type="entry name" value="Enolase C-terminal domain-like"/>
    <property type="match status" value="1"/>
</dbReference>
<dbReference type="InterPro" id="IPR029065">
    <property type="entry name" value="Enolase_C-like"/>
</dbReference>
<dbReference type="InterPro" id="IPR029017">
    <property type="entry name" value="Enolase-like_N"/>
</dbReference>
<name>A0A381NH62_9ZZZZ</name>
<dbReference type="Pfam" id="PF13378">
    <property type="entry name" value="MR_MLE_C"/>
    <property type="match status" value="1"/>
</dbReference>
<evidence type="ECO:0000256" key="1">
    <source>
        <dbReference type="ARBA" id="ARBA00022723"/>
    </source>
</evidence>
<dbReference type="PANTHER" id="PTHR48073">
    <property type="entry name" value="O-SUCCINYLBENZOATE SYNTHASE-RELATED"/>
    <property type="match status" value="1"/>
</dbReference>
<dbReference type="InterPro" id="IPR036849">
    <property type="entry name" value="Enolase-like_C_sf"/>
</dbReference>
<dbReference type="SUPFAM" id="SSF54826">
    <property type="entry name" value="Enolase N-terminal domain-like"/>
    <property type="match status" value="1"/>
</dbReference>
<dbReference type="InterPro" id="IPR013342">
    <property type="entry name" value="Mandelate_racemase_C"/>
</dbReference>
<dbReference type="SMART" id="SM00922">
    <property type="entry name" value="MR_MLE"/>
    <property type="match status" value="1"/>
</dbReference>
<dbReference type="PANTHER" id="PTHR48073:SF2">
    <property type="entry name" value="O-SUCCINYLBENZOATE SYNTHASE"/>
    <property type="match status" value="1"/>
</dbReference>
<gene>
    <name evidence="3" type="ORF">METZ01_LOCUS6745</name>
</gene>
<dbReference type="Gene3D" id="3.20.20.120">
    <property type="entry name" value="Enolase-like C-terminal domain"/>
    <property type="match status" value="1"/>
</dbReference>
<organism evidence="3">
    <name type="scientific">marine metagenome</name>
    <dbReference type="NCBI Taxonomy" id="408172"/>
    <lineage>
        <taxon>unclassified sequences</taxon>
        <taxon>metagenomes</taxon>
        <taxon>ecological metagenomes</taxon>
    </lineage>
</organism>
<evidence type="ECO:0000259" key="2">
    <source>
        <dbReference type="SMART" id="SM00922"/>
    </source>
</evidence>
<reference evidence="3" key="1">
    <citation type="submission" date="2018-05" db="EMBL/GenBank/DDBJ databases">
        <authorList>
            <person name="Lanie J.A."/>
            <person name="Ng W.-L."/>
            <person name="Kazmierczak K.M."/>
            <person name="Andrzejewski T.M."/>
            <person name="Davidsen T.M."/>
            <person name="Wayne K.J."/>
            <person name="Tettelin H."/>
            <person name="Glass J.I."/>
            <person name="Rusch D."/>
            <person name="Podicherti R."/>
            <person name="Tsui H.-C.T."/>
            <person name="Winkler M.E."/>
        </authorList>
    </citation>
    <scope>NUCLEOTIDE SEQUENCE</scope>
</reference>
<evidence type="ECO:0000313" key="3">
    <source>
        <dbReference type="EMBL" id="SUZ53891.1"/>
    </source>
</evidence>
<feature type="domain" description="Mandelate racemase/muconate lactonizing enzyme C-terminal" evidence="2">
    <location>
        <begin position="103"/>
        <end position="197"/>
    </location>
</feature>
<proteinExistence type="predicted"/>
<dbReference type="Gene3D" id="3.30.390.10">
    <property type="entry name" value="Enolase-like, N-terminal domain"/>
    <property type="match status" value="1"/>
</dbReference>
<dbReference type="EMBL" id="UINC01000355">
    <property type="protein sequence ID" value="SUZ53891.1"/>
    <property type="molecule type" value="Genomic_DNA"/>
</dbReference>
<protein>
    <recommendedName>
        <fullName evidence="2">Mandelate racemase/muconate lactonizing enzyme C-terminal domain-containing protein</fullName>
    </recommendedName>
</protein>
<dbReference type="SFLD" id="SFLDS00001">
    <property type="entry name" value="Enolase"/>
    <property type="match status" value="1"/>
</dbReference>
<sequence length="314" mass="34691">MNDGTVGLGSSNVSKYVVGLDTTESYKNALDFKNELIGRDISHLVNNIDKVENQFINDPGSKAAYNIALYDAFCKSLNISLGSFLGRIIPELPTSITVGIKNINETIEEINEYYSSGFRYIKIKLGDKIDYDIERITKINEKFGSDIKIRIDANQGWSLDDTIKFCDETIGVELIEQPISVDNTQQLLKLPDSVKEIIALDESLVSYEDAIKYSQNNYGKIFNIKLMKCGGITSGRKIANVALLNNIDLMWGCNDESIISISAALNTAFSFPNTKYLDLDGSLDLAKDLVTGGFNLKDGIMKPLDKPGLGVKLI</sequence>
<accession>A0A381NH62</accession>
<dbReference type="GO" id="GO:0003824">
    <property type="term" value="F:catalytic activity"/>
    <property type="evidence" value="ECO:0007669"/>
    <property type="project" value="UniProtKB-ARBA"/>
</dbReference>
<dbReference type="SFLD" id="SFLDG00180">
    <property type="entry name" value="muconate_cycloisomerase"/>
    <property type="match status" value="1"/>
</dbReference>
<dbReference type="AlphaFoldDB" id="A0A381NH62"/>
<keyword evidence="1" id="KW-0479">Metal-binding</keyword>
<dbReference type="GO" id="GO:0046872">
    <property type="term" value="F:metal ion binding"/>
    <property type="evidence" value="ECO:0007669"/>
    <property type="project" value="UniProtKB-KW"/>
</dbReference>